<dbReference type="NCBIfam" id="TIGR01855">
    <property type="entry name" value="IMP_synth_hisH"/>
    <property type="match status" value="1"/>
</dbReference>
<dbReference type="GO" id="GO:0016829">
    <property type="term" value="F:lyase activity"/>
    <property type="evidence" value="ECO:0007669"/>
    <property type="project" value="UniProtKB-KW"/>
</dbReference>
<evidence type="ECO:0000256" key="6">
    <source>
        <dbReference type="ARBA" id="ARBA00023102"/>
    </source>
</evidence>
<dbReference type="RefSeq" id="WP_220104162.1">
    <property type="nucleotide sequence ID" value="NZ_JAHZSS010000011.1"/>
</dbReference>
<dbReference type="SUPFAM" id="SSF52317">
    <property type="entry name" value="Class I glutamine amidotransferase-like"/>
    <property type="match status" value="1"/>
</dbReference>
<evidence type="ECO:0000313" key="12">
    <source>
        <dbReference type="EMBL" id="MBW8191482.1"/>
    </source>
</evidence>
<comment type="catalytic activity">
    <reaction evidence="9 10">
        <text>L-glutamine + H2O = L-glutamate + NH4(+)</text>
        <dbReference type="Rhea" id="RHEA:15889"/>
        <dbReference type="ChEBI" id="CHEBI:15377"/>
        <dbReference type="ChEBI" id="CHEBI:28938"/>
        <dbReference type="ChEBI" id="CHEBI:29985"/>
        <dbReference type="ChEBI" id="CHEBI:58359"/>
        <dbReference type="EC" id="3.5.1.2"/>
    </reaction>
</comment>
<dbReference type="InterPro" id="IPR029062">
    <property type="entry name" value="Class_I_gatase-like"/>
</dbReference>
<dbReference type="PANTHER" id="PTHR42701">
    <property type="entry name" value="IMIDAZOLE GLYCEROL PHOSPHATE SYNTHASE SUBUNIT HISH"/>
    <property type="match status" value="1"/>
</dbReference>
<evidence type="ECO:0000256" key="9">
    <source>
        <dbReference type="ARBA" id="ARBA00049534"/>
    </source>
</evidence>
<sequence>MAELEITSNLKIVIVDTGCANIASVKYAVERLGYSPIVSGDHEVIRSADKVFLPGVGSAGEAMKNLAERDLITLVRSLTQPVLGICLGMQLLAEYSDESHVDMLDIVPGTVKAMKAEDGLRLPHMGWNSITPVGVNPLFKGIPTGTYFYFVHSFCLPVSDTYTAASCEYGDVFSAAVCKDNFYGVQFHPERSAGAGAQLLKNFLELTE</sequence>
<dbReference type="InterPro" id="IPR017926">
    <property type="entry name" value="GATASE"/>
</dbReference>
<accession>A0ABS7EIK6</accession>
<feature type="active site" description="Nucleophile" evidence="10">
    <location>
        <position position="86"/>
    </location>
</feature>
<dbReference type="PRINTS" id="PR00096">
    <property type="entry name" value="GATASE"/>
</dbReference>
<dbReference type="Pfam" id="PF00117">
    <property type="entry name" value="GATase"/>
    <property type="match status" value="1"/>
</dbReference>
<evidence type="ECO:0000256" key="8">
    <source>
        <dbReference type="ARBA" id="ARBA00047838"/>
    </source>
</evidence>
<feature type="active site" evidence="10">
    <location>
        <position position="190"/>
    </location>
</feature>
<keyword evidence="3 10" id="KW-0028">Amino-acid biosynthesis</keyword>
<name>A0ABS7EIK6_9GAMM</name>
<dbReference type="PIRSF" id="PIRSF000495">
    <property type="entry name" value="Amidotransf_hisH"/>
    <property type="match status" value="1"/>
</dbReference>
<evidence type="ECO:0000313" key="13">
    <source>
        <dbReference type="Proteomes" id="UP001166251"/>
    </source>
</evidence>
<dbReference type="Proteomes" id="UP001166251">
    <property type="component" value="Unassembled WGS sequence"/>
</dbReference>
<evidence type="ECO:0000259" key="11">
    <source>
        <dbReference type="Pfam" id="PF00117"/>
    </source>
</evidence>
<dbReference type="EC" id="3.5.1.2" evidence="10"/>
<reference evidence="12" key="1">
    <citation type="submission" date="2021-07" db="EMBL/GenBank/DDBJ databases">
        <title>Neiella marina sp. nov., isolated from the intestinal content of sea cucumber Apostichopus japonicus.</title>
        <authorList>
            <person name="Bai X."/>
        </authorList>
    </citation>
    <scope>NUCLEOTIDE SEQUENCE</scope>
    <source>
        <strain evidence="12">126</strain>
    </source>
</reference>
<comment type="subcellular location">
    <subcellularLocation>
        <location evidence="10">Cytoplasm</location>
    </subcellularLocation>
</comment>
<keyword evidence="5 10" id="KW-0315">Glutamine amidotransferase</keyword>
<evidence type="ECO:0000256" key="5">
    <source>
        <dbReference type="ARBA" id="ARBA00022962"/>
    </source>
</evidence>
<comment type="function">
    <text evidence="10">IGPS catalyzes the conversion of PRFAR and glutamine to IGP, AICAR and glutamate. The HisH subunit catalyzes the hydrolysis of glutamine to glutamate and ammonia as part of the synthesis of IGP and AICAR. The resulting ammonia molecule is channeled to the active site of HisF.</text>
</comment>
<protein>
    <recommendedName>
        <fullName evidence="10">Imidazole glycerol phosphate synthase subunit HisH</fullName>
        <ecNumber evidence="10">4.3.2.10</ecNumber>
    </recommendedName>
    <alternativeName>
        <fullName evidence="10">IGP synthase glutaminase subunit</fullName>
        <ecNumber evidence="10">3.5.1.2</ecNumber>
    </alternativeName>
    <alternativeName>
        <fullName evidence="10">IGP synthase subunit HisH</fullName>
    </alternativeName>
    <alternativeName>
        <fullName evidence="10">ImGP synthase subunit HisH</fullName>
        <shortName evidence="10">IGPS subunit HisH</shortName>
    </alternativeName>
</protein>
<dbReference type="Gene3D" id="3.40.50.880">
    <property type="match status" value="1"/>
</dbReference>
<evidence type="ECO:0000256" key="4">
    <source>
        <dbReference type="ARBA" id="ARBA00022801"/>
    </source>
</evidence>
<keyword evidence="6 10" id="KW-0368">Histidine biosynthesis</keyword>
<dbReference type="CDD" id="cd01748">
    <property type="entry name" value="GATase1_IGP_Synthase"/>
    <property type="match status" value="1"/>
</dbReference>
<keyword evidence="7 10" id="KW-0456">Lyase</keyword>
<feature type="active site" evidence="10">
    <location>
        <position position="188"/>
    </location>
</feature>
<comment type="subunit">
    <text evidence="2 10">Heterodimer of HisH and HisF.</text>
</comment>
<dbReference type="PANTHER" id="PTHR42701:SF1">
    <property type="entry name" value="IMIDAZOLE GLYCEROL PHOSPHATE SYNTHASE SUBUNIT HISH"/>
    <property type="match status" value="1"/>
</dbReference>
<comment type="pathway">
    <text evidence="1 10">Amino-acid biosynthesis; L-histidine biosynthesis; L-histidine from 5-phospho-alpha-D-ribose 1-diphosphate: step 5/9.</text>
</comment>
<evidence type="ECO:0000256" key="2">
    <source>
        <dbReference type="ARBA" id="ARBA00011152"/>
    </source>
</evidence>
<feature type="domain" description="Glutamine amidotransferase" evidence="11">
    <location>
        <begin position="14"/>
        <end position="204"/>
    </location>
</feature>
<dbReference type="PROSITE" id="PS51273">
    <property type="entry name" value="GATASE_TYPE_1"/>
    <property type="match status" value="1"/>
</dbReference>
<dbReference type="EC" id="4.3.2.10" evidence="10"/>
<dbReference type="HAMAP" id="MF_00278">
    <property type="entry name" value="HisH"/>
    <property type="match status" value="1"/>
</dbReference>
<dbReference type="InterPro" id="IPR010139">
    <property type="entry name" value="Imidazole-glycPsynth_HisH"/>
</dbReference>
<evidence type="ECO:0000256" key="7">
    <source>
        <dbReference type="ARBA" id="ARBA00023239"/>
    </source>
</evidence>
<dbReference type="EMBL" id="JAHZSS010000011">
    <property type="protein sequence ID" value="MBW8191482.1"/>
    <property type="molecule type" value="Genomic_DNA"/>
</dbReference>
<proteinExistence type="inferred from homology"/>
<keyword evidence="4 10" id="KW-0378">Hydrolase</keyword>
<keyword evidence="13" id="KW-1185">Reference proteome</keyword>
<evidence type="ECO:0000256" key="10">
    <source>
        <dbReference type="HAMAP-Rule" id="MF_00278"/>
    </source>
</evidence>
<gene>
    <name evidence="10 12" type="primary">hisH</name>
    <name evidence="12" type="ORF">K0504_10580</name>
</gene>
<comment type="catalytic activity">
    <reaction evidence="8 10">
        <text>5-[(5-phospho-1-deoxy-D-ribulos-1-ylimino)methylamino]-1-(5-phospho-beta-D-ribosyl)imidazole-4-carboxamide + L-glutamine = D-erythro-1-(imidazol-4-yl)glycerol 3-phosphate + 5-amino-1-(5-phospho-beta-D-ribosyl)imidazole-4-carboxamide + L-glutamate + H(+)</text>
        <dbReference type="Rhea" id="RHEA:24793"/>
        <dbReference type="ChEBI" id="CHEBI:15378"/>
        <dbReference type="ChEBI" id="CHEBI:29985"/>
        <dbReference type="ChEBI" id="CHEBI:58278"/>
        <dbReference type="ChEBI" id="CHEBI:58359"/>
        <dbReference type="ChEBI" id="CHEBI:58475"/>
        <dbReference type="ChEBI" id="CHEBI:58525"/>
        <dbReference type="EC" id="4.3.2.10"/>
    </reaction>
</comment>
<evidence type="ECO:0000256" key="3">
    <source>
        <dbReference type="ARBA" id="ARBA00022605"/>
    </source>
</evidence>
<evidence type="ECO:0000256" key="1">
    <source>
        <dbReference type="ARBA" id="ARBA00005091"/>
    </source>
</evidence>
<organism evidence="12 13">
    <name type="scientific">Neiella holothuriorum</name>
    <dbReference type="NCBI Taxonomy" id="2870530"/>
    <lineage>
        <taxon>Bacteria</taxon>
        <taxon>Pseudomonadati</taxon>
        <taxon>Pseudomonadota</taxon>
        <taxon>Gammaproteobacteria</taxon>
        <taxon>Alteromonadales</taxon>
        <taxon>Echinimonadaceae</taxon>
        <taxon>Neiella</taxon>
    </lineage>
</organism>
<comment type="caution">
    <text evidence="12">The sequence shown here is derived from an EMBL/GenBank/DDBJ whole genome shotgun (WGS) entry which is preliminary data.</text>
</comment>
<keyword evidence="10" id="KW-0963">Cytoplasm</keyword>